<dbReference type="STRING" id="321339.SAMN05444340_1153"/>
<accession>A0A1H3LYK8</accession>
<dbReference type="Pfam" id="PF00263">
    <property type="entry name" value="Secretin"/>
    <property type="match status" value="1"/>
</dbReference>
<keyword evidence="8" id="KW-1185">Reference proteome</keyword>
<evidence type="ECO:0000256" key="4">
    <source>
        <dbReference type="RuleBase" id="RU004003"/>
    </source>
</evidence>
<organism evidence="7 8">
    <name type="scientific">Citreimonas salinaria</name>
    <dbReference type="NCBI Taxonomy" id="321339"/>
    <lineage>
        <taxon>Bacteria</taxon>
        <taxon>Pseudomonadati</taxon>
        <taxon>Pseudomonadota</taxon>
        <taxon>Alphaproteobacteria</taxon>
        <taxon>Rhodobacterales</taxon>
        <taxon>Roseobacteraceae</taxon>
        <taxon>Citreimonas</taxon>
    </lineage>
</organism>
<evidence type="ECO:0000256" key="2">
    <source>
        <dbReference type="ARBA" id="ARBA00022729"/>
    </source>
</evidence>
<evidence type="ECO:0000313" key="8">
    <source>
        <dbReference type="Proteomes" id="UP000199286"/>
    </source>
</evidence>
<evidence type="ECO:0000256" key="1">
    <source>
        <dbReference type="ARBA" id="ARBA00004370"/>
    </source>
</evidence>
<sequence length="437" mass="46230">MKRIALNLFLAATVAVAACSPMDRKQVTTLPENGSVAARSGTQIQPQPRAAITTRNVSQPVMRDLEQVSSNRLPDVLVGPFAAAEMPLVDVMDAVSYDSGVAFSYGGDDLEGRTLSFVDPSKMPLEDAVKRIARAGDLYWSYVGGVLELQSERAYSVSVPGVSGAADSLAAAVAGVGATEVTVSEASGGIIFSASPSVARRVEGVIKNWSGTRQMIDYEAYIWEVDRSMSHSSGTTIQTLKNKLSAVATAEIQGNGLVVKSEAADLVIDMLISSIDESSSSRVLSQPTLSVVSGGKAEIDVGNKQKYVERLATTTEDGVLVSEVTIGEINSGITMSISGEYSSEVIVTDLELTLSTLIGFEEFDTGSAKMKLPETAERKVSQTLLARPGDTLVLAGVMSSAVEQAETGTRGRKTSASARTSMTELIVVLRPRVTQYR</sequence>
<feature type="signal peptide" evidence="5">
    <location>
        <begin position="1"/>
        <end position="17"/>
    </location>
</feature>
<dbReference type="AlphaFoldDB" id="A0A1H3LYK8"/>
<gene>
    <name evidence="7" type="ORF">SAMN05444340_1153</name>
</gene>
<evidence type="ECO:0000259" key="6">
    <source>
        <dbReference type="Pfam" id="PF00263"/>
    </source>
</evidence>
<evidence type="ECO:0000256" key="5">
    <source>
        <dbReference type="SAM" id="SignalP"/>
    </source>
</evidence>
<comment type="similarity">
    <text evidence="4">Belongs to the bacterial secretin family.</text>
</comment>
<dbReference type="GO" id="GO:0015627">
    <property type="term" value="C:type II protein secretion system complex"/>
    <property type="evidence" value="ECO:0007669"/>
    <property type="project" value="TreeGrafter"/>
</dbReference>
<evidence type="ECO:0000313" key="7">
    <source>
        <dbReference type="EMBL" id="SDY69521.1"/>
    </source>
</evidence>
<dbReference type="PANTHER" id="PTHR30332:SF24">
    <property type="entry name" value="SECRETIN GSPD-RELATED"/>
    <property type="match status" value="1"/>
</dbReference>
<dbReference type="GO" id="GO:0016020">
    <property type="term" value="C:membrane"/>
    <property type="evidence" value="ECO:0007669"/>
    <property type="project" value="UniProtKB-SubCell"/>
</dbReference>
<dbReference type="InterPro" id="IPR050810">
    <property type="entry name" value="Bact_Secretion_Sys_Channel"/>
</dbReference>
<name>A0A1H3LYK8_9RHOB</name>
<evidence type="ECO:0000256" key="3">
    <source>
        <dbReference type="ARBA" id="ARBA00023136"/>
    </source>
</evidence>
<protein>
    <submittedName>
        <fullName evidence="7">Type II and III secretion system protein</fullName>
    </submittedName>
</protein>
<comment type="subcellular location">
    <subcellularLocation>
        <location evidence="1">Membrane</location>
    </subcellularLocation>
</comment>
<dbReference type="InterPro" id="IPR004846">
    <property type="entry name" value="T2SS/T3SS_dom"/>
</dbReference>
<dbReference type="PANTHER" id="PTHR30332">
    <property type="entry name" value="PROBABLE GENERAL SECRETION PATHWAY PROTEIN D"/>
    <property type="match status" value="1"/>
</dbReference>
<dbReference type="EMBL" id="FNPF01000015">
    <property type="protein sequence ID" value="SDY69521.1"/>
    <property type="molecule type" value="Genomic_DNA"/>
</dbReference>
<dbReference type="GO" id="GO:0009306">
    <property type="term" value="P:protein secretion"/>
    <property type="evidence" value="ECO:0007669"/>
    <property type="project" value="InterPro"/>
</dbReference>
<feature type="chain" id="PRO_5011650512" evidence="5">
    <location>
        <begin position="18"/>
        <end position="437"/>
    </location>
</feature>
<dbReference type="OrthoDB" id="9775455at2"/>
<dbReference type="RefSeq" id="WP_089884623.1">
    <property type="nucleotide sequence ID" value="NZ_FNPF01000015.1"/>
</dbReference>
<proteinExistence type="inferred from homology"/>
<dbReference type="Proteomes" id="UP000199286">
    <property type="component" value="Unassembled WGS sequence"/>
</dbReference>
<feature type="domain" description="Type II/III secretion system secretin-like" evidence="6">
    <location>
        <begin position="277"/>
        <end position="408"/>
    </location>
</feature>
<dbReference type="PROSITE" id="PS51257">
    <property type="entry name" value="PROKAR_LIPOPROTEIN"/>
    <property type="match status" value="1"/>
</dbReference>
<reference evidence="7 8" key="1">
    <citation type="submission" date="2016-10" db="EMBL/GenBank/DDBJ databases">
        <authorList>
            <person name="de Groot N.N."/>
        </authorList>
    </citation>
    <scope>NUCLEOTIDE SEQUENCE [LARGE SCALE GENOMIC DNA]</scope>
    <source>
        <strain evidence="7 8">DSM 26880</strain>
    </source>
</reference>
<keyword evidence="2 5" id="KW-0732">Signal</keyword>
<keyword evidence="3" id="KW-0472">Membrane</keyword>